<dbReference type="Gene3D" id="3.40.50.970">
    <property type="match status" value="1"/>
</dbReference>
<evidence type="ECO:0000313" key="5">
    <source>
        <dbReference type="EMBL" id="AMR79240.1"/>
    </source>
</evidence>
<dbReference type="InterPro" id="IPR050642">
    <property type="entry name" value="PDH_E1_Alpha_Subunit"/>
</dbReference>
<dbReference type="InterPro" id="IPR029061">
    <property type="entry name" value="THDP-binding"/>
</dbReference>
<evidence type="ECO:0000256" key="2">
    <source>
        <dbReference type="ARBA" id="ARBA00023002"/>
    </source>
</evidence>
<dbReference type="RefSeq" id="WP_062801074.1">
    <property type="nucleotide sequence ID" value="NZ_CP014844.1"/>
</dbReference>
<dbReference type="KEGG" id="cnan:A2G96_16670"/>
<dbReference type="PANTHER" id="PTHR11516">
    <property type="entry name" value="PYRUVATE DEHYDROGENASE E1 COMPONENT, ALPHA SUBUNIT BACTERIAL AND ORGANELLAR"/>
    <property type="match status" value="1"/>
</dbReference>
<proteinExistence type="predicted"/>
<dbReference type="GO" id="GO:0006086">
    <property type="term" value="P:pyruvate decarboxylation to acetyl-CoA"/>
    <property type="evidence" value="ECO:0007669"/>
    <property type="project" value="TreeGrafter"/>
</dbReference>
<evidence type="ECO:0000256" key="1">
    <source>
        <dbReference type="ARBA" id="ARBA00001964"/>
    </source>
</evidence>
<dbReference type="CDD" id="cd02000">
    <property type="entry name" value="TPP_E1_PDC_ADC_BCADC"/>
    <property type="match status" value="1"/>
</dbReference>
<sequence length="331" mass="35117">MSKVKNPDAELALHRTMVLIRRVEESLIKLFSDGEVPGFIHLSLGQEGVAAGVMSALRSGDTMATTHRGHGHVLARGLDLDLFFKEIMGRAGGICGGRGGSMHVADMRLGIIGANGIVGAGIPIALGSALGHSVQKRGNAAVVFFGDGAMAEGVLHETLNMASLWKLPLLLVCENNGWSEFSPTSQQFAAKLKDLAAAFGLAYDHVDGADVSAVARASQKAIQYIREGQGAYVLECSTHRVRGHYEGDPQKYRDPAELEAGAKLDPLVRSRTALQVAGVALEAIESIEHEVQLAVEAAIERARADRLPTFEEAFGDVYTASVEVAPERAAA</sequence>
<evidence type="ECO:0000256" key="3">
    <source>
        <dbReference type="ARBA" id="ARBA00023052"/>
    </source>
</evidence>
<dbReference type="Pfam" id="PF00676">
    <property type="entry name" value="E1_dh"/>
    <property type="match status" value="1"/>
</dbReference>
<dbReference type="PANTHER" id="PTHR11516:SF41">
    <property type="entry name" value="3-METHYL-2-OXOBUTANOATE DEHYDROGENASE SUBUNIT ALPHA"/>
    <property type="match status" value="1"/>
</dbReference>
<comment type="cofactor">
    <cofactor evidence="1">
        <name>thiamine diphosphate</name>
        <dbReference type="ChEBI" id="CHEBI:58937"/>
    </cofactor>
</comment>
<protein>
    <submittedName>
        <fullName evidence="5">ABC transporter substrate-binding protein</fullName>
    </submittedName>
</protein>
<evidence type="ECO:0000313" key="6">
    <source>
        <dbReference type="Proteomes" id="UP000075238"/>
    </source>
</evidence>
<dbReference type="InterPro" id="IPR001017">
    <property type="entry name" value="DH_E1"/>
</dbReference>
<reference evidence="5 6" key="1">
    <citation type="submission" date="2016-03" db="EMBL/GenBank/DDBJ databases">
        <title>Complete genome sequence of a novel chlorpyrifos degrading bacterium, Cupriavidus nantongensis sp. X1.</title>
        <authorList>
            <person name="Fang L."/>
        </authorList>
    </citation>
    <scope>NUCLEOTIDE SEQUENCE [LARGE SCALE GENOMIC DNA]</scope>
    <source>
        <strain evidence="5 6">X1</strain>
    </source>
</reference>
<keyword evidence="3" id="KW-0786">Thiamine pyrophosphate</keyword>
<name>A0A142JMC8_9BURK</name>
<dbReference type="SUPFAM" id="SSF52518">
    <property type="entry name" value="Thiamin diphosphate-binding fold (THDP-binding)"/>
    <property type="match status" value="1"/>
</dbReference>
<keyword evidence="6" id="KW-1185">Reference proteome</keyword>
<evidence type="ECO:0000259" key="4">
    <source>
        <dbReference type="Pfam" id="PF00676"/>
    </source>
</evidence>
<feature type="domain" description="Dehydrogenase E1 component" evidence="4">
    <location>
        <begin position="16"/>
        <end position="308"/>
    </location>
</feature>
<gene>
    <name evidence="5" type="ORF">A2G96_16670</name>
</gene>
<dbReference type="EMBL" id="CP014844">
    <property type="protein sequence ID" value="AMR79240.1"/>
    <property type="molecule type" value="Genomic_DNA"/>
</dbReference>
<organism evidence="5 6">
    <name type="scientific">Cupriavidus nantongensis</name>
    <dbReference type="NCBI Taxonomy" id="1796606"/>
    <lineage>
        <taxon>Bacteria</taxon>
        <taxon>Pseudomonadati</taxon>
        <taxon>Pseudomonadota</taxon>
        <taxon>Betaproteobacteria</taxon>
        <taxon>Burkholderiales</taxon>
        <taxon>Burkholderiaceae</taxon>
        <taxon>Cupriavidus</taxon>
    </lineage>
</organism>
<dbReference type="Proteomes" id="UP000075238">
    <property type="component" value="Chromosome 1"/>
</dbReference>
<dbReference type="AlphaFoldDB" id="A0A142JMC8"/>
<keyword evidence="2" id="KW-0560">Oxidoreductase</keyword>
<dbReference type="OrthoDB" id="9766715at2"/>
<dbReference type="STRING" id="1796606.A2G96_16670"/>
<dbReference type="GO" id="GO:0004739">
    <property type="term" value="F:pyruvate dehydrogenase (acetyl-transferring) activity"/>
    <property type="evidence" value="ECO:0007669"/>
    <property type="project" value="TreeGrafter"/>
</dbReference>
<accession>A0A142JMC8</accession>